<sequence length="133" mass="15387">MLSEAQAFEQELATVERSLHDLKERYTQIQQDQQIQAQFQERQEQLKRQLQRSPTAELKAELSRLQTQLDELEVNLESKLFTWGSLREPFWQIIRFGGLGLVIGWSIAFAVFQSPNPSPRPPLPAPQSSQPEK</sequence>
<feature type="coiled-coil region" evidence="1">
    <location>
        <begin position="5"/>
        <end position="82"/>
    </location>
</feature>
<evidence type="ECO:0000313" key="2">
    <source>
        <dbReference type="EMBL" id="PSB25793.1"/>
    </source>
</evidence>
<gene>
    <name evidence="2" type="ORF">C7B82_22145</name>
</gene>
<protein>
    <recommendedName>
        <fullName evidence="4">DUF2203 domain-containing protein</fullName>
    </recommendedName>
</protein>
<comment type="caution">
    <text evidence="2">The sequence shown here is derived from an EMBL/GenBank/DDBJ whole genome shotgun (WGS) entry which is preliminary data.</text>
</comment>
<organism evidence="2 3">
    <name type="scientific">Stenomitos frigidus ULC18</name>
    <dbReference type="NCBI Taxonomy" id="2107698"/>
    <lineage>
        <taxon>Bacteria</taxon>
        <taxon>Bacillati</taxon>
        <taxon>Cyanobacteriota</taxon>
        <taxon>Cyanophyceae</taxon>
        <taxon>Leptolyngbyales</taxon>
        <taxon>Leptolyngbyaceae</taxon>
        <taxon>Stenomitos</taxon>
    </lineage>
</organism>
<dbReference type="OrthoDB" id="565202at2"/>
<dbReference type="EMBL" id="PVWK01000121">
    <property type="protein sequence ID" value="PSB25793.1"/>
    <property type="molecule type" value="Genomic_DNA"/>
</dbReference>
<keyword evidence="1" id="KW-0175">Coiled coil</keyword>
<dbReference type="Proteomes" id="UP000239576">
    <property type="component" value="Unassembled WGS sequence"/>
</dbReference>
<reference evidence="2 3" key="2">
    <citation type="submission" date="2018-03" db="EMBL/GenBank/DDBJ databases">
        <title>The ancient ancestry and fast evolution of plastids.</title>
        <authorList>
            <person name="Moore K.R."/>
            <person name="Magnabosco C."/>
            <person name="Momper L."/>
            <person name="Gold D.A."/>
            <person name="Bosak T."/>
            <person name="Fournier G.P."/>
        </authorList>
    </citation>
    <scope>NUCLEOTIDE SEQUENCE [LARGE SCALE GENOMIC DNA]</scope>
    <source>
        <strain evidence="2 3">ULC18</strain>
    </source>
</reference>
<dbReference type="AlphaFoldDB" id="A0A2T1DZ60"/>
<proteinExistence type="predicted"/>
<name>A0A2T1DZ60_9CYAN</name>
<evidence type="ECO:0008006" key="4">
    <source>
        <dbReference type="Google" id="ProtNLM"/>
    </source>
</evidence>
<evidence type="ECO:0000313" key="3">
    <source>
        <dbReference type="Proteomes" id="UP000239576"/>
    </source>
</evidence>
<accession>A0A2T1DZ60</accession>
<keyword evidence="3" id="KW-1185">Reference proteome</keyword>
<reference evidence="3" key="1">
    <citation type="submission" date="2018-02" db="EMBL/GenBank/DDBJ databases">
        <authorList>
            <person name="Moore K."/>
            <person name="Momper L."/>
        </authorList>
    </citation>
    <scope>NUCLEOTIDE SEQUENCE [LARGE SCALE GENOMIC DNA]</scope>
    <source>
        <strain evidence="3">ULC18</strain>
    </source>
</reference>
<evidence type="ECO:0000256" key="1">
    <source>
        <dbReference type="SAM" id="Coils"/>
    </source>
</evidence>